<dbReference type="PANTHER" id="PTHR23226">
    <property type="entry name" value="ZINC FINGER AND SCAN DOMAIN-CONTAINING"/>
    <property type="match status" value="1"/>
</dbReference>
<evidence type="ECO:0000256" key="10">
    <source>
        <dbReference type="ARBA" id="ARBA00023125"/>
    </source>
</evidence>
<dbReference type="AlphaFoldDB" id="A0A8C9KXB4"/>
<keyword evidence="17" id="KW-1185">Reference proteome</keyword>
<feature type="domain" description="C2H2-type" evidence="15">
    <location>
        <begin position="128"/>
        <end position="155"/>
    </location>
</feature>
<evidence type="ECO:0000256" key="7">
    <source>
        <dbReference type="ARBA" id="ARBA00022833"/>
    </source>
</evidence>
<dbReference type="GO" id="GO:0000981">
    <property type="term" value="F:DNA-binding transcription factor activity, RNA polymerase II-specific"/>
    <property type="evidence" value="ECO:0007669"/>
    <property type="project" value="TreeGrafter"/>
</dbReference>
<evidence type="ECO:0000256" key="14">
    <source>
        <dbReference type="SAM" id="MobiDB-lite"/>
    </source>
</evidence>
<feature type="compositionally biased region" description="Basic and acidic residues" evidence="14">
    <location>
        <begin position="33"/>
        <end position="43"/>
    </location>
</feature>
<feature type="domain" description="C2H2-type" evidence="15">
    <location>
        <begin position="184"/>
        <end position="211"/>
    </location>
</feature>
<dbReference type="Proteomes" id="UP000694409">
    <property type="component" value="Unassembled WGS sequence"/>
</dbReference>
<keyword evidence="3" id="KW-1017">Isopeptide bond</keyword>
<evidence type="ECO:0000256" key="4">
    <source>
        <dbReference type="ARBA" id="ARBA00022723"/>
    </source>
</evidence>
<dbReference type="GeneTree" id="ENSGT01150000286934"/>
<keyword evidence="7" id="KW-0862">Zinc</keyword>
<keyword evidence="12" id="KW-0539">Nucleus</keyword>
<keyword evidence="10" id="KW-0238">DNA-binding</keyword>
<dbReference type="Ensembl" id="ENSSCAT00000002143.1">
    <property type="protein sequence ID" value="ENSSCAP00000001840.1"/>
    <property type="gene ID" value="ENSSCAG00000001586.1"/>
</dbReference>
<evidence type="ECO:0000256" key="11">
    <source>
        <dbReference type="ARBA" id="ARBA00023163"/>
    </source>
</evidence>
<feature type="compositionally biased region" description="Polar residues" evidence="14">
    <location>
        <begin position="59"/>
        <end position="68"/>
    </location>
</feature>
<reference evidence="16" key="1">
    <citation type="submission" date="2025-08" db="UniProtKB">
        <authorList>
            <consortium name="Ensembl"/>
        </authorList>
    </citation>
    <scope>IDENTIFICATION</scope>
</reference>
<keyword evidence="6 13" id="KW-0863">Zinc-finger</keyword>
<dbReference type="InterPro" id="IPR036236">
    <property type="entry name" value="Znf_C2H2_sf"/>
</dbReference>
<dbReference type="PROSITE" id="PS50157">
    <property type="entry name" value="ZINC_FINGER_C2H2_2"/>
    <property type="match status" value="4"/>
</dbReference>
<evidence type="ECO:0000313" key="16">
    <source>
        <dbReference type="Ensembl" id="ENSSCAP00000001840.1"/>
    </source>
</evidence>
<dbReference type="GO" id="GO:0005634">
    <property type="term" value="C:nucleus"/>
    <property type="evidence" value="ECO:0007669"/>
    <property type="project" value="UniProtKB-SubCell"/>
</dbReference>
<dbReference type="Pfam" id="PF00096">
    <property type="entry name" value="zf-C2H2"/>
    <property type="match status" value="4"/>
</dbReference>
<evidence type="ECO:0000256" key="8">
    <source>
        <dbReference type="ARBA" id="ARBA00022843"/>
    </source>
</evidence>
<proteinExistence type="inferred from homology"/>
<keyword evidence="8" id="KW-0832">Ubl conjugation</keyword>
<keyword evidence="11" id="KW-0804">Transcription</keyword>
<protein>
    <recommendedName>
        <fullName evidence="15">C2H2-type domain-containing protein</fullName>
    </recommendedName>
</protein>
<feature type="compositionally biased region" description="Basic and acidic residues" evidence="14">
    <location>
        <begin position="89"/>
        <end position="98"/>
    </location>
</feature>
<dbReference type="SMART" id="SM00355">
    <property type="entry name" value="ZnF_C2H2"/>
    <property type="match status" value="4"/>
</dbReference>
<dbReference type="GO" id="GO:0008270">
    <property type="term" value="F:zinc ion binding"/>
    <property type="evidence" value="ECO:0007669"/>
    <property type="project" value="UniProtKB-KW"/>
</dbReference>
<dbReference type="PROSITE" id="PS00028">
    <property type="entry name" value="ZINC_FINGER_C2H2_1"/>
    <property type="match status" value="4"/>
</dbReference>
<evidence type="ECO:0000313" key="17">
    <source>
        <dbReference type="Proteomes" id="UP000694409"/>
    </source>
</evidence>
<keyword evidence="9" id="KW-0805">Transcription regulation</keyword>
<dbReference type="FunFam" id="3.30.160.60:FF:000321">
    <property type="entry name" value="myeloid zinc finger 1 isoform X1"/>
    <property type="match status" value="1"/>
</dbReference>
<dbReference type="Gene3D" id="3.30.160.60">
    <property type="entry name" value="Classic Zinc Finger"/>
    <property type="match status" value="5"/>
</dbReference>
<evidence type="ECO:0000256" key="2">
    <source>
        <dbReference type="ARBA" id="ARBA00006991"/>
    </source>
</evidence>
<dbReference type="InterPro" id="IPR013087">
    <property type="entry name" value="Znf_C2H2_type"/>
</dbReference>
<keyword evidence="5" id="KW-0677">Repeat</keyword>
<evidence type="ECO:0000256" key="9">
    <source>
        <dbReference type="ARBA" id="ARBA00023015"/>
    </source>
</evidence>
<dbReference type="SUPFAM" id="SSF57667">
    <property type="entry name" value="beta-beta-alpha zinc fingers"/>
    <property type="match status" value="3"/>
</dbReference>
<comment type="similarity">
    <text evidence="2">Belongs to the krueppel C2H2-type zinc-finger protein family.</text>
</comment>
<dbReference type="FunFam" id="3.30.160.60:FF:001157">
    <property type="entry name" value="Zinc finger protein 793"/>
    <property type="match status" value="2"/>
</dbReference>
<feature type="domain" description="C2H2-type" evidence="15">
    <location>
        <begin position="156"/>
        <end position="183"/>
    </location>
</feature>
<evidence type="ECO:0000256" key="6">
    <source>
        <dbReference type="ARBA" id="ARBA00022771"/>
    </source>
</evidence>
<accession>A0A8C9KXB4</accession>
<keyword evidence="4" id="KW-0479">Metal-binding</keyword>
<dbReference type="FunFam" id="3.30.160.60:FF:002343">
    <property type="entry name" value="Zinc finger protein 33A"/>
    <property type="match status" value="1"/>
</dbReference>
<evidence type="ECO:0000256" key="5">
    <source>
        <dbReference type="ARBA" id="ARBA00022737"/>
    </source>
</evidence>
<feature type="domain" description="C2H2-type" evidence="15">
    <location>
        <begin position="100"/>
        <end position="127"/>
    </location>
</feature>
<reference evidence="16" key="2">
    <citation type="submission" date="2025-09" db="UniProtKB">
        <authorList>
            <consortium name="Ensembl"/>
        </authorList>
    </citation>
    <scope>IDENTIFICATION</scope>
</reference>
<feature type="region of interest" description="Disordered" evidence="14">
    <location>
        <begin position="1"/>
        <end position="98"/>
    </location>
</feature>
<sequence length="239" mass="27256">LPPSEQELSMESREDKSLRQNLVEEAVLSRAANADHRDLRGKEPAWAGKAAGDGARAQNWCSMSSSLMGRSPTRVRSVGRASGGTPADQHQRTHTGERPYECDQCRKRFHTSSDLLQHQRTHTEERPFRCPDCGQGFRRNTHLVRHQQIHTGERPHECGECGKRFSQSSNLIQHQRTHTGQRPYECGECGKSFSHHSNLILHQKMHTGERPYECDKCRKRPFPLNSQRISPFPTGFPLD</sequence>
<dbReference type="PANTHER" id="PTHR23226:SF85">
    <property type="entry name" value="ZINC FINGER PROTEIN 397"/>
    <property type="match status" value="1"/>
</dbReference>
<evidence type="ECO:0000256" key="1">
    <source>
        <dbReference type="ARBA" id="ARBA00004123"/>
    </source>
</evidence>
<name>A0A8C9KXB4_SERCA</name>
<evidence type="ECO:0000259" key="15">
    <source>
        <dbReference type="PROSITE" id="PS50157"/>
    </source>
</evidence>
<dbReference type="GO" id="GO:0000978">
    <property type="term" value="F:RNA polymerase II cis-regulatory region sequence-specific DNA binding"/>
    <property type="evidence" value="ECO:0007669"/>
    <property type="project" value="TreeGrafter"/>
</dbReference>
<dbReference type="OMA" id="RAANADH"/>
<comment type="subcellular location">
    <subcellularLocation>
        <location evidence="1">Nucleus</location>
    </subcellularLocation>
</comment>
<evidence type="ECO:0000256" key="3">
    <source>
        <dbReference type="ARBA" id="ARBA00022499"/>
    </source>
</evidence>
<evidence type="ECO:0000256" key="12">
    <source>
        <dbReference type="ARBA" id="ARBA00023242"/>
    </source>
</evidence>
<organism evidence="16 17">
    <name type="scientific">Serinus canaria</name>
    <name type="common">Island canary</name>
    <name type="synonym">Fringilla canaria</name>
    <dbReference type="NCBI Taxonomy" id="9135"/>
    <lineage>
        <taxon>Eukaryota</taxon>
        <taxon>Metazoa</taxon>
        <taxon>Chordata</taxon>
        <taxon>Craniata</taxon>
        <taxon>Vertebrata</taxon>
        <taxon>Euteleostomi</taxon>
        <taxon>Archelosauria</taxon>
        <taxon>Archosauria</taxon>
        <taxon>Dinosauria</taxon>
        <taxon>Saurischia</taxon>
        <taxon>Theropoda</taxon>
        <taxon>Coelurosauria</taxon>
        <taxon>Aves</taxon>
        <taxon>Neognathae</taxon>
        <taxon>Neoaves</taxon>
        <taxon>Telluraves</taxon>
        <taxon>Australaves</taxon>
        <taxon>Passeriformes</taxon>
        <taxon>Passeroidea</taxon>
        <taxon>Fringillidae</taxon>
        <taxon>Carduelinae</taxon>
        <taxon>Serinus</taxon>
    </lineage>
</organism>
<evidence type="ECO:0000256" key="13">
    <source>
        <dbReference type="PROSITE-ProRule" id="PRU00042"/>
    </source>
</evidence>